<dbReference type="AlphaFoldDB" id="A0A7E6CX89"/>
<dbReference type="InParanoid" id="A0A7E6CX89"/>
<dbReference type="PANTHER" id="PTHR15359:SF5">
    <property type="entry name" value="PURKINJE CELL PROTEIN 4-LIKE PROTEIN 1"/>
    <property type="match status" value="1"/>
</dbReference>
<dbReference type="CTD" id="654790"/>
<name>A0A7E6CX89_9CHIR</name>
<comment type="similarity">
    <text evidence="1">Belongs to the PCP4 family.</text>
</comment>
<dbReference type="RefSeq" id="XP_035871683.1">
    <property type="nucleotide sequence ID" value="XM_036015790.1"/>
</dbReference>
<feature type="region of interest" description="Disordered" evidence="2">
    <location>
        <begin position="123"/>
        <end position="243"/>
    </location>
</feature>
<dbReference type="InterPro" id="IPR052142">
    <property type="entry name" value="Calmodulin_Regulator_PCP4-like"/>
</dbReference>
<dbReference type="Proteomes" id="UP000504628">
    <property type="component" value="Chromosome 14"/>
</dbReference>
<dbReference type="KEGG" id="pdic:118498237"/>
<keyword evidence="3" id="KW-1185">Reference proteome</keyword>
<proteinExistence type="inferred from homology"/>
<dbReference type="GeneID" id="118498237"/>
<accession>A0A7E6CX89</accession>
<sequence length="266" mass="27843">MTTLCNFPATLSPSLDPRRPLALPAPFLASGFPCTLLPRSLGRTRRALALPAPVLPLRSPPGLPRSVFRARVRYAPPSFPRSDSLTLVGNAAGRRACLHWVRAAVTLRQGALLLVGLEAGPELTIKGGTRGARGAEGSDGTAGRRARSERREPARSPGRARTLLAPPAAGSRAPQPSGDSPPSGPPSLHVPPAPSAAAMSELNTKTAPAANQAPGPEEKGKAGPAKKAEEEEEIDIDLTAPETEKAALAIQGKFRKFQKRKKDPSS</sequence>
<evidence type="ECO:0000256" key="1">
    <source>
        <dbReference type="ARBA" id="ARBA00038017"/>
    </source>
</evidence>
<gene>
    <name evidence="4" type="primary">PCP4L1</name>
</gene>
<reference evidence="4" key="1">
    <citation type="submission" date="2025-08" db="UniProtKB">
        <authorList>
            <consortium name="RefSeq"/>
        </authorList>
    </citation>
    <scope>IDENTIFICATION</scope>
    <source>
        <tissue evidence="4">Muscle</tissue>
    </source>
</reference>
<organism evidence="3 4">
    <name type="scientific">Phyllostomus discolor</name>
    <name type="common">pale spear-nosed bat</name>
    <dbReference type="NCBI Taxonomy" id="89673"/>
    <lineage>
        <taxon>Eukaryota</taxon>
        <taxon>Metazoa</taxon>
        <taxon>Chordata</taxon>
        <taxon>Craniata</taxon>
        <taxon>Vertebrata</taxon>
        <taxon>Euteleostomi</taxon>
        <taxon>Mammalia</taxon>
        <taxon>Eutheria</taxon>
        <taxon>Laurasiatheria</taxon>
        <taxon>Chiroptera</taxon>
        <taxon>Yangochiroptera</taxon>
        <taxon>Phyllostomidae</taxon>
        <taxon>Phyllostominae</taxon>
        <taxon>Phyllostomus</taxon>
    </lineage>
</organism>
<protein>
    <submittedName>
        <fullName evidence="4">Purkinje cell protein 4-like protein 1</fullName>
    </submittedName>
</protein>
<evidence type="ECO:0000256" key="2">
    <source>
        <dbReference type="SAM" id="MobiDB-lite"/>
    </source>
</evidence>
<dbReference type="OrthoDB" id="9944346at2759"/>
<evidence type="ECO:0000313" key="4">
    <source>
        <dbReference type="RefSeq" id="XP_035871683.1"/>
    </source>
</evidence>
<feature type="compositionally biased region" description="Pro residues" evidence="2">
    <location>
        <begin position="182"/>
        <end position="194"/>
    </location>
</feature>
<dbReference type="PANTHER" id="PTHR15359">
    <property type="entry name" value="IG-LIKE DOMAIN-CONTAINING PROTEIN"/>
    <property type="match status" value="1"/>
</dbReference>
<feature type="compositionally biased region" description="Basic and acidic residues" evidence="2">
    <location>
        <begin position="216"/>
        <end position="229"/>
    </location>
</feature>
<evidence type="ECO:0000313" key="3">
    <source>
        <dbReference type="Proteomes" id="UP000504628"/>
    </source>
</evidence>